<dbReference type="CDD" id="cd03263">
    <property type="entry name" value="ABC_subfamily_A"/>
    <property type="match status" value="2"/>
</dbReference>
<comment type="similarity">
    <text evidence="2">Belongs to the ABC transporter superfamily. ABCA family.</text>
</comment>
<keyword evidence="14" id="KW-1185">Reference proteome</keyword>
<evidence type="ECO:0000256" key="11">
    <source>
        <dbReference type="SAM" id="Phobius"/>
    </source>
</evidence>
<evidence type="ECO:0000313" key="14">
    <source>
        <dbReference type="Proteomes" id="UP000076727"/>
    </source>
</evidence>
<evidence type="ECO:0000256" key="3">
    <source>
        <dbReference type="ARBA" id="ARBA00022448"/>
    </source>
</evidence>
<dbReference type="EMBL" id="KV429037">
    <property type="protein sequence ID" value="KZT73393.1"/>
    <property type="molecule type" value="Genomic_DNA"/>
</dbReference>
<feature type="transmembrane region" description="Helical" evidence="11">
    <location>
        <begin position="338"/>
        <end position="357"/>
    </location>
</feature>
<dbReference type="OrthoDB" id="8061355at2759"/>
<feature type="domain" description="ABC transporter" evidence="12">
    <location>
        <begin position="462"/>
        <end position="698"/>
    </location>
</feature>
<evidence type="ECO:0000256" key="6">
    <source>
        <dbReference type="ARBA" id="ARBA00022741"/>
    </source>
</evidence>
<organism evidence="13 14">
    <name type="scientific">Daedalea quercina L-15889</name>
    <dbReference type="NCBI Taxonomy" id="1314783"/>
    <lineage>
        <taxon>Eukaryota</taxon>
        <taxon>Fungi</taxon>
        <taxon>Dikarya</taxon>
        <taxon>Basidiomycota</taxon>
        <taxon>Agaricomycotina</taxon>
        <taxon>Agaricomycetes</taxon>
        <taxon>Polyporales</taxon>
        <taxon>Fomitopsis</taxon>
    </lineage>
</organism>
<proteinExistence type="inferred from homology"/>
<accession>A0A165TG95</accession>
<dbReference type="PROSITE" id="PS50893">
    <property type="entry name" value="ABC_TRANSPORTER_2"/>
    <property type="match status" value="2"/>
</dbReference>
<feature type="transmembrane region" description="Helical" evidence="11">
    <location>
        <begin position="1174"/>
        <end position="1193"/>
    </location>
</feature>
<feature type="transmembrane region" description="Helical" evidence="11">
    <location>
        <begin position="1102"/>
        <end position="1127"/>
    </location>
</feature>
<keyword evidence="8 11" id="KW-1133">Transmembrane helix</keyword>
<dbReference type="STRING" id="1314783.A0A165TG95"/>
<dbReference type="PANTHER" id="PTHR19229:SF36">
    <property type="entry name" value="ATP-BINDING CASSETTE SUB-FAMILY A MEMBER 2"/>
    <property type="match status" value="1"/>
</dbReference>
<dbReference type="InterPro" id="IPR003593">
    <property type="entry name" value="AAA+_ATPase"/>
</dbReference>
<dbReference type="Pfam" id="PF12698">
    <property type="entry name" value="ABC2_membrane_3"/>
    <property type="match status" value="1"/>
</dbReference>
<dbReference type="Pfam" id="PF00005">
    <property type="entry name" value="ABC_tran"/>
    <property type="match status" value="2"/>
</dbReference>
<evidence type="ECO:0000256" key="8">
    <source>
        <dbReference type="ARBA" id="ARBA00022989"/>
    </source>
</evidence>
<evidence type="ECO:0000256" key="5">
    <source>
        <dbReference type="ARBA" id="ARBA00022737"/>
    </source>
</evidence>
<dbReference type="InterPro" id="IPR017871">
    <property type="entry name" value="ABC_transporter-like_CS"/>
</dbReference>
<feature type="region of interest" description="Disordered" evidence="10">
    <location>
        <begin position="793"/>
        <end position="817"/>
    </location>
</feature>
<evidence type="ECO:0000256" key="2">
    <source>
        <dbReference type="ARBA" id="ARBA00008869"/>
    </source>
</evidence>
<dbReference type="InterPro" id="IPR026082">
    <property type="entry name" value="ABCA"/>
</dbReference>
<dbReference type="PROSITE" id="PS00211">
    <property type="entry name" value="ABC_TRANSPORTER_1"/>
    <property type="match status" value="2"/>
</dbReference>
<feature type="domain" description="ABC transporter" evidence="12">
    <location>
        <begin position="1321"/>
        <end position="1552"/>
    </location>
</feature>
<keyword evidence="4 11" id="KW-0812">Transmembrane</keyword>
<evidence type="ECO:0000256" key="7">
    <source>
        <dbReference type="ARBA" id="ARBA00022840"/>
    </source>
</evidence>
<keyword evidence="3" id="KW-0813">Transport</keyword>
<feature type="transmembrane region" description="Helical" evidence="11">
    <location>
        <begin position="405"/>
        <end position="428"/>
    </location>
</feature>
<keyword evidence="5" id="KW-0677">Repeat</keyword>
<evidence type="ECO:0000256" key="1">
    <source>
        <dbReference type="ARBA" id="ARBA00004141"/>
    </source>
</evidence>
<keyword evidence="6" id="KW-0547">Nucleotide-binding</keyword>
<feature type="transmembrane region" description="Helical" evidence="11">
    <location>
        <begin position="26"/>
        <end position="50"/>
    </location>
</feature>
<dbReference type="GO" id="GO:0016020">
    <property type="term" value="C:membrane"/>
    <property type="evidence" value="ECO:0007669"/>
    <property type="project" value="UniProtKB-SubCell"/>
</dbReference>
<feature type="transmembrane region" description="Helical" evidence="11">
    <location>
        <begin position="1205"/>
        <end position="1233"/>
    </location>
</feature>
<dbReference type="SMART" id="SM00382">
    <property type="entry name" value="AAA"/>
    <property type="match status" value="2"/>
</dbReference>
<dbReference type="InterPro" id="IPR027417">
    <property type="entry name" value="P-loop_NTPase"/>
</dbReference>
<evidence type="ECO:0000313" key="13">
    <source>
        <dbReference type="EMBL" id="KZT73393.1"/>
    </source>
</evidence>
<dbReference type="Gene3D" id="3.40.50.300">
    <property type="entry name" value="P-loop containing nucleotide triphosphate hydrolases"/>
    <property type="match status" value="2"/>
</dbReference>
<sequence>MGLRLFTRQFSVLVWKNFIVLSKHPWLNIVRCLLLPIGYAIFLSFAQFFLHKPSNFGLGTSVPVPRLIDEYDGSLPLVWVDGTNGTGNPSADAIMQQVMISFNSKQRANVKKVASSSEVPSTCPENFIGLSQCYAAVVFNSLPSLGDPSSTNQQFNYTLRADSGFYFIDVVKHTSSFEERVMPLQWAVDSAYTKLVTTSTPPTPYEWPFTQEDNTEQYTAIRLSYLRGMRQILVLAHFIAFVGIAYQLPGAVAGERAFMLASHMKAMGLMDSARVTSWHFSMSLVNLPGWIAVAVIWRFRLLTATNVGITILIHVLLGLILASWSFFIAAPFGKSPQLAAIVAAVMACILAVVTLVIGNVSNTLAVVITLAFPPGFYIFAIRAVVGFEQHQVGASLLKADPDNGVILLPIIVAAIAGIFIWPCLTVILESWLYDAKNPCRPFKRRLGFVEESAPLIPSDVAVSIKHLGKDFNTGLFNRRKNAVTAVEDLSLDIPKTGIFVLLGSNGAGKSTTMSILAGLLGRTRGTITFEGGVERPPLGAIGLVPQKNVLFPELTCYQTLRVWKAIKPPRDGVAEEEDIEQLLRDCDLGKKIHYNANALSGGQKRKLQLAIGMVGGSQILLVDECTSGVDPLSRRALWKILSSVRHERTVVFTTHFLDEADLLGDTIAVLAAPGKLVAQGSPVALKSRYGGGYSVQVSFDTDQLLERPSSDASQLLDVIRPFAPEAHAISSGLTEVTYHLQTKDPGVVHQVLEAIQREHNAGRLQSYFVTNTSMEDVFLTLMNVDQRHTSELPANSLDMSDGPKRLSDGSISTSFSTPGNTLKSSRSDFLEKEHLRTSSIVSLPSLSYDSTAALDLTTGRRKSVFGQAWTVFYKRCLIARRSWLSPVLMILITLAGSAIPLWFLHGLASPSCIQPLKSTYSTELYVPESNLRPLMSKTTPGEQILQYPPGVIGTLGPSFAGIPVHNFQDNASFVDYVNQNYRNLSMGGVSIDYGAGQTLVAWEGSTNKPAGLTGLTLLNLASNLLYDHALNVTNPVATRVILANYEQLSAYNSTTILVMLKFMAFFGAALSVFPAFFGLYVTKERRSAVQAMQFSNGLSNPAGLWLGHLMFDSIFAVLIATLIIIIYAVGANQFAALPFFWLVLVLYGIVGALFSYCISLVVPSPLAAFAVSAGYQAVMFLLYLAGFLLTATYADVTSESRDFTLIHFCVAVLSPIANAVHAAFVSLNLFSLLCNNAPATAASEAMPSRFGGPIIYLVVYIFVLFGILVWVDSGAVLPRKKTAKAATSAIVRRLSRKSWQAGSKRDVYEEAMKVATSDDTLRVLNVVKAYGSPDNRVVDNASFGVSQNTVLALLGPNGAGKTTTFNMIRGDVIPDSGDVIINGISVVKNPRSARLALGVCPQFTAIDSELTVREHLIVYGRLKGLRPGNELERNVEALLHGTSLHQYADRLAVRLSGGNQRKLALAIALMGNPAVVLIDEFSSGVDAKMKRDMWDTLRSVAGGKAIVITTHSMEEASALATKVGILAKKMLAVGTTENLAERYATYEVHFSCRTREEVIRARMLMSQLPGARMADDVATRFEVPIGEDMSLARLFGVLSSQDELTEFSVEKAGLESVFLKVIRENAVQEEDSRTSKGRWWRIC</sequence>
<keyword evidence="9 11" id="KW-0472">Membrane</keyword>
<dbReference type="GO" id="GO:0140359">
    <property type="term" value="F:ABC-type transporter activity"/>
    <property type="evidence" value="ECO:0007669"/>
    <property type="project" value="InterPro"/>
</dbReference>
<dbReference type="GO" id="GO:0005524">
    <property type="term" value="F:ATP binding"/>
    <property type="evidence" value="ECO:0007669"/>
    <property type="project" value="UniProtKB-KW"/>
</dbReference>
<feature type="transmembrane region" description="Helical" evidence="11">
    <location>
        <begin position="883"/>
        <end position="904"/>
    </location>
</feature>
<protein>
    <recommendedName>
        <fullName evidence="12">ABC transporter domain-containing protein</fullName>
    </recommendedName>
</protein>
<feature type="transmembrane region" description="Helical" evidence="11">
    <location>
        <begin position="311"/>
        <end position="332"/>
    </location>
</feature>
<dbReference type="Proteomes" id="UP000076727">
    <property type="component" value="Unassembled WGS sequence"/>
</dbReference>
<feature type="transmembrane region" description="Helical" evidence="11">
    <location>
        <begin position="1056"/>
        <end position="1081"/>
    </location>
</feature>
<dbReference type="PANTHER" id="PTHR19229">
    <property type="entry name" value="ATP-BINDING CASSETTE TRANSPORTER SUBFAMILY A ABCA"/>
    <property type="match status" value="1"/>
</dbReference>
<dbReference type="SUPFAM" id="SSF52540">
    <property type="entry name" value="P-loop containing nucleoside triphosphate hydrolases"/>
    <property type="match status" value="2"/>
</dbReference>
<feature type="transmembrane region" description="Helical" evidence="11">
    <location>
        <begin position="1139"/>
        <end position="1162"/>
    </location>
</feature>
<dbReference type="GO" id="GO:0016887">
    <property type="term" value="F:ATP hydrolysis activity"/>
    <property type="evidence" value="ECO:0007669"/>
    <property type="project" value="InterPro"/>
</dbReference>
<reference evidence="13 14" key="1">
    <citation type="journal article" date="2016" name="Mol. Biol. Evol.">
        <title>Comparative Genomics of Early-Diverging Mushroom-Forming Fungi Provides Insights into the Origins of Lignocellulose Decay Capabilities.</title>
        <authorList>
            <person name="Nagy L.G."/>
            <person name="Riley R."/>
            <person name="Tritt A."/>
            <person name="Adam C."/>
            <person name="Daum C."/>
            <person name="Floudas D."/>
            <person name="Sun H."/>
            <person name="Yadav J.S."/>
            <person name="Pangilinan J."/>
            <person name="Larsson K.H."/>
            <person name="Matsuura K."/>
            <person name="Barry K."/>
            <person name="Labutti K."/>
            <person name="Kuo R."/>
            <person name="Ohm R.A."/>
            <person name="Bhattacharya S.S."/>
            <person name="Shirouzu T."/>
            <person name="Yoshinaga Y."/>
            <person name="Martin F.M."/>
            <person name="Grigoriev I.V."/>
            <person name="Hibbett D.S."/>
        </authorList>
    </citation>
    <scope>NUCLEOTIDE SEQUENCE [LARGE SCALE GENOMIC DNA]</scope>
    <source>
        <strain evidence="13 14">L-15889</strain>
    </source>
</reference>
<feature type="transmembrane region" description="Helical" evidence="11">
    <location>
        <begin position="364"/>
        <end position="385"/>
    </location>
</feature>
<evidence type="ECO:0000256" key="9">
    <source>
        <dbReference type="ARBA" id="ARBA00023136"/>
    </source>
</evidence>
<evidence type="ECO:0000256" key="4">
    <source>
        <dbReference type="ARBA" id="ARBA00022692"/>
    </source>
</evidence>
<evidence type="ECO:0000259" key="12">
    <source>
        <dbReference type="PROSITE" id="PS50893"/>
    </source>
</evidence>
<keyword evidence="7" id="KW-0067">ATP-binding</keyword>
<dbReference type="GO" id="GO:0005319">
    <property type="term" value="F:lipid transporter activity"/>
    <property type="evidence" value="ECO:0007669"/>
    <property type="project" value="TreeGrafter"/>
</dbReference>
<name>A0A165TG95_9APHY</name>
<dbReference type="InterPro" id="IPR013525">
    <property type="entry name" value="ABC2_TM"/>
</dbReference>
<gene>
    <name evidence="13" type="ORF">DAEQUDRAFT_808484</name>
</gene>
<feature type="transmembrane region" description="Helical" evidence="11">
    <location>
        <begin position="232"/>
        <end position="258"/>
    </location>
</feature>
<comment type="subcellular location">
    <subcellularLocation>
        <location evidence="1">Membrane</location>
        <topology evidence="1">Multi-pass membrane protein</topology>
    </subcellularLocation>
</comment>
<dbReference type="InterPro" id="IPR003439">
    <property type="entry name" value="ABC_transporter-like_ATP-bd"/>
</dbReference>
<evidence type="ECO:0000256" key="10">
    <source>
        <dbReference type="SAM" id="MobiDB-lite"/>
    </source>
</evidence>
<feature type="transmembrane region" description="Helical" evidence="11">
    <location>
        <begin position="278"/>
        <end position="299"/>
    </location>
</feature>
<feature type="transmembrane region" description="Helical" evidence="11">
    <location>
        <begin position="1254"/>
        <end position="1271"/>
    </location>
</feature>